<reference evidence="2" key="1">
    <citation type="submission" date="2019-08" db="EMBL/GenBank/DDBJ databases">
        <authorList>
            <person name="Kucharzyk K."/>
            <person name="Murdoch R.W."/>
            <person name="Higgins S."/>
            <person name="Loffler F."/>
        </authorList>
    </citation>
    <scope>NUCLEOTIDE SEQUENCE</scope>
</reference>
<keyword evidence="1" id="KW-1133">Transmembrane helix</keyword>
<evidence type="ECO:0008006" key="3">
    <source>
        <dbReference type="Google" id="ProtNLM"/>
    </source>
</evidence>
<proteinExistence type="predicted"/>
<keyword evidence="1" id="KW-0472">Membrane</keyword>
<gene>
    <name evidence="2" type="ORF">SDC9_178588</name>
</gene>
<keyword evidence="1" id="KW-0812">Transmembrane</keyword>
<name>A0A645H467_9ZZZZ</name>
<dbReference type="InterPro" id="IPR019635">
    <property type="entry name" value="DUF2500"/>
</dbReference>
<sequence>MFGGSDPFGSFGMFNFIFYGVFFLIIGMFAVILISIVVGWFKNQRSPLIEVQAKVVAKRDHTSIHSRNRSSSSFNTYSSFTTYHVTFQFDTGDRIELKVPHDEFGLLIEGDSGKLKFQGTRFIQFERL</sequence>
<dbReference type="Pfam" id="PF10694">
    <property type="entry name" value="DUF2500"/>
    <property type="match status" value="1"/>
</dbReference>
<evidence type="ECO:0000313" key="2">
    <source>
        <dbReference type="EMBL" id="MPN31114.1"/>
    </source>
</evidence>
<comment type="caution">
    <text evidence="2">The sequence shown here is derived from an EMBL/GenBank/DDBJ whole genome shotgun (WGS) entry which is preliminary data.</text>
</comment>
<dbReference type="AlphaFoldDB" id="A0A645H467"/>
<dbReference type="Gene3D" id="2.40.50.660">
    <property type="match status" value="1"/>
</dbReference>
<organism evidence="2">
    <name type="scientific">bioreactor metagenome</name>
    <dbReference type="NCBI Taxonomy" id="1076179"/>
    <lineage>
        <taxon>unclassified sequences</taxon>
        <taxon>metagenomes</taxon>
        <taxon>ecological metagenomes</taxon>
    </lineage>
</organism>
<dbReference type="EMBL" id="VSSQ01082515">
    <property type="protein sequence ID" value="MPN31114.1"/>
    <property type="molecule type" value="Genomic_DNA"/>
</dbReference>
<feature type="transmembrane region" description="Helical" evidence="1">
    <location>
        <begin position="16"/>
        <end position="41"/>
    </location>
</feature>
<evidence type="ECO:0000256" key="1">
    <source>
        <dbReference type="SAM" id="Phobius"/>
    </source>
</evidence>
<protein>
    <recommendedName>
        <fullName evidence="3">DUF2500 domain-containing protein</fullName>
    </recommendedName>
</protein>
<accession>A0A645H467</accession>